<dbReference type="Proteomes" id="UP001602322">
    <property type="component" value="Unassembled WGS sequence"/>
</dbReference>
<sequence length="292" mass="32026">MYATLLLVVGVFVGGVATYWIPFALDTLTADSTVRTQKDAEKKADFKDPPFTVELRYETFGPGFANPWHMVLDRPLTQAEQKQLTSVRGEGTEYFAQVHKILAPLGARVITYAGYALGRDNTARSFFLNLHSDRNAELSIVDMKSKIDSCSPSTAQTVVTQPPAGTVEVPGVLWDLDSGNDNPIAVDENDEHKGEPYFWYNQIDLGDGAAPGALRVQSAVGRESCRWHIEARYTDTAGEHGPVRIPAEGEIFTEALPSHPAQRFTLSEMYADGENAWRCSGKVVTSNCRGPA</sequence>
<gene>
    <name evidence="1" type="ORF">ACFY8O_17095</name>
</gene>
<dbReference type="EMBL" id="JBIBEG010000004">
    <property type="protein sequence ID" value="MFF5897636.1"/>
    <property type="molecule type" value="Genomic_DNA"/>
</dbReference>
<dbReference type="RefSeq" id="WP_387903001.1">
    <property type="nucleotide sequence ID" value="NZ_JBIBEG010000004.1"/>
</dbReference>
<organism evidence="1 2">
    <name type="scientific">Streptomyces argenteolus</name>
    <dbReference type="NCBI Taxonomy" id="67274"/>
    <lineage>
        <taxon>Bacteria</taxon>
        <taxon>Bacillati</taxon>
        <taxon>Actinomycetota</taxon>
        <taxon>Actinomycetes</taxon>
        <taxon>Kitasatosporales</taxon>
        <taxon>Streptomycetaceae</taxon>
        <taxon>Streptomyces</taxon>
    </lineage>
</organism>
<accession>A0ABW6X6I9</accession>
<proteinExistence type="predicted"/>
<protein>
    <submittedName>
        <fullName evidence="1">Uncharacterized protein</fullName>
    </submittedName>
</protein>
<reference evidence="1 2" key="1">
    <citation type="submission" date="2024-10" db="EMBL/GenBank/DDBJ databases">
        <title>The Natural Products Discovery Center: Release of the First 8490 Sequenced Strains for Exploring Actinobacteria Biosynthetic Diversity.</title>
        <authorList>
            <person name="Kalkreuter E."/>
            <person name="Kautsar S.A."/>
            <person name="Yang D."/>
            <person name="Bader C.D."/>
            <person name="Teijaro C.N."/>
            <person name="Fluegel L."/>
            <person name="Davis C.M."/>
            <person name="Simpson J.R."/>
            <person name="Lauterbach L."/>
            <person name="Steele A.D."/>
            <person name="Gui C."/>
            <person name="Meng S."/>
            <person name="Li G."/>
            <person name="Viehrig K."/>
            <person name="Ye F."/>
            <person name="Su P."/>
            <person name="Kiefer A.F."/>
            <person name="Nichols A."/>
            <person name="Cepeda A.J."/>
            <person name="Yan W."/>
            <person name="Fan B."/>
            <person name="Jiang Y."/>
            <person name="Adhikari A."/>
            <person name="Zheng C.-J."/>
            <person name="Schuster L."/>
            <person name="Cowan T.M."/>
            <person name="Smanski M.J."/>
            <person name="Chevrette M.G."/>
            <person name="De Carvalho L.P.S."/>
            <person name="Shen B."/>
        </authorList>
    </citation>
    <scope>NUCLEOTIDE SEQUENCE [LARGE SCALE GENOMIC DNA]</scope>
    <source>
        <strain evidence="1 2">NPDC012540</strain>
    </source>
</reference>
<evidence type="ECO:0000313" key="1">
    <source>
        <dbReference type="EMBL" id="MFF5897636.1"/>
    </source>
</evidence>
<comment type="caution">
    <text evidence="1">The sequence shown here is derived from an EMBL/GenBank/DDBJ whole genome shotgun (WGS) entry which is preliminary data.</text>
</comment>
<keyword evidence="2" id="KW-1185">Reference proteome</keyword>
<evidence type="ECO:0000313" key="2">
    <source>
        <dbReference type="Proteomes" id="UP001602322"/>
    </source>
</evidence>
<name>A0ABW6X6I9_9ACTN</name>